<comment type="similarity">
    <text evidence="1 8">Belongs to the thioredoxin family.</text>
</comment>
<evidence type="ECO:0000256" key="7">
    <source>
        <dbReference type="NCBIfam" id="TIGR01068"/>
    </source>
</evidence>
<proteinExistence type="inferred from homology"/>
<keyword evidence="3" id="KW-0813">Transport</keyword>
<dbReference type="SUPFAM" id="SSF52833">
    <property type="entry name" value="Thioredoxin-like"/>
    <property type="match status" value="1"/>
</dbReference>
<feature type="active site" description="Nucleophile" evidence="9">
    <location>
        <position position="31"/>
    </location>
</feature>
<protein>
    <recommendedName>
        <fullName evidence="2 7">Thioredoxin</fullName>
    </recommendedName>
</protein>
<evidence type="ECO:0000256" key="9">
    <source>
        <dbReference type="PIRSR" id="PIRSR000077-1"/>
    </source>
</evidence>
<evidence type="ECO:0000256" key="10">
    <source>
        <dbReference type="PIRSR" id="PIRSR000077-4"/>
    </source>
</evidence>
<dbReference type="EMBL" id="JQBL01000011">
    <property type="protein sequence ID" value="KRN50278.1"/>
    <property type="molecule type" value="Genomic_DNA"/>
</dbReference>
<gene>
    <name evidence="12" type="ORF">IV49_GL000288</name>
</gene>
<feature type="disulfide bond" description="Redox-active" evidence="10">
    <location>
        <begin position="28"/>
        <end position="31"/>
    </location>
</feature>
<evidence type="ECO:0000256" key="8">
    <source>
        <dbReference type="PIRNR" id="PIRNR000077"/>
    </source>
</evidence>
<evidence type="ECO:0000256" key="4">
    <source>
        <dbReference type="ARBA" id="ARBA00022982"/>
    </source>
</evidence>
<feature type="site" description="Contributes to redox potential value" evidence="9">
    <location>
        <position position="30"/>
    </location>
</feature>
<dbReference type="PANTHER" id="PTHR45663">
    <property type="entry name" value="GEO12009P1"/>
    <property type="match status" value="1"/>
</dbReference>
<keyword evidence="4" id="KW-0249">Electron transport</keyword>
<evidence type="ECO:0000313" key="12">
    <source>
        <dbReference type="EMBL" id="KRN50278.1"/>
    </source>
</evidence>
<name>A0A0R2HFC9_9FIRM</name>
<evidence type="ECO:0000256" key="1">
    <source>
        <dbReference type="ARBA" id="ARBA00008987"/>
    </source>
</evidence>
<evidence type="ECO:0000256" key="2">
    <source>
        <dbReference type="ARBA" id="ARBA00020570"/>
    </source>
</evidence>
<evidence type="ECO:0000256" key="5">
    <source>
        <dbReference type="ARBA" id="ARBA00023157"/>
    </source>
</evidence>
<feature type="site" description="Deprotonates C-terminal active site Cys" evidence="9">
    <location>
        <position position="22"/>
    </location>
</feature>
<feature type="active site" description="Nucleophile" evidence="9">
    <location>
        <position position="28"/>
    </location>
</feature>
<dbReference type="NCBIfam" id="TIGR01068">
    <property type="entry name" value="thioredoxin"/>
    <property type="match status" value="1"/>
</dbReference>
<keyword evidence="6 10" id="KW-0676">Redox-active center</keyword>
<dbReference type="InterPro" id="IPR005746">
    <property type="entry name" value="Thioredoxin"/>
</dbReference>
<dbReference type="GO" id="GO:0015035">
    <property type="term" value="F:protein-disulfide reductase activity"/>
    <property type="evidence" value="ECO:0007669"/>
    <property type="project" value="UniProtKB-UniRule"/>
</dbReference>
<dbReference type="Proteomes" id="UP000051841">
    <property type="component" value="Unassembled WGS sequence"/>
</dbReference>
<dbReference type="InterPro" id="IPR036249">
    <property type="entry name" value="Thioredoxin-like_sf"/>
</dbReference>
<dbReference type="InterPro" id="IPR013766">
    <property type="entry name" value="Thioredoxin_domain"/>
</dbReference>
<evidence type="ECO:0000313" key="13">
    <source>
        <dbReference type="Proteomes" id="UP000051841"/>
    </source>
</evidence>
<accession>A0A0R2HFC9</accession>
<dbReference type="PROSITE" id="PS51352">
    <property type="entry name" value="THIOREDOXIN_2"/>
    <property type="match status" value="1"/>
</dbReference>
<dbReference type="InterPro" id="IPR017937">
    <property type="entry name" value="Thioredoxin_CS"/>
</dbReference>
<evidence type="ECO:0000256" key="3">
    <source>
        <dbReference type="ARBA" id="ARBA00022448"/>
    </source>
</evidence>
<dbReference type="GO" id="GO:0005737">
    <property type="term" value="C:cytoplasm"/>
    <property type="evidence" value="ECO:0007669"/>
    <property type="project" value="TreeGrafter"/>
</dbReference>
<dbReference type="RefSeq" id="WP_051654388.1">
    <property type="nucleotide sequence ID" value="NZ_JNKN01000012.1"/>
</dbReference>
<evidence type="ECO:0000256" key="6">
    <source>
        <dbReference type="ARBA" id="ARBA00023284"/>
    </source>
</evidence>
<dbReference type="PRINTS" id="PR00421">
    <property type="entry name" value="THIOREDOXIN"/>
</dbReference>
<keyword evidence="13" id="KW-1185">Reference proteome</keyword>
<dbReference type="PIRSF" id="PIRSF000077">
    <property type="entry name" value="Thioredoxin"/>
    <property type="match status" value="1"/>
</dbReference>
<dbReference type="CDD" id="cd02947">
    <property type="entry name" value="TRX_family"/>
    <property type="match status" value="1"/>
</dbReference>
<dbReference type="Pfam" id="PF00085">
    <property type="entry name" value="Thioredoxin"/>
    <property type="match status" value="1"/>
</dbReference>
<dbReference type="AlphaFoldDB" id="A0A0R2HFC9"/>
<dbReference type="PATRIC" id="fig|1410657.5.peg.302"/>
<dbReference type="Gene3D" id="3.40.30.10">
    <property type="entry name" value="Glutaredoxin"/>
    <property type="match status" value="1"/>
</dbReference>
<reference evidence="12 13" key="1">
    <citation type="journal article" date="2015" name="Genome Announc.">
        <title>Expanding the biotechnology potential of lactobacilli through comparative genomics of 213 strains and associated genera.</title>
        <authorList>
            <person name="Sun Z."/>
            <person name="Harris H.M."/>
            <person name="McCann A."/>
            <person name="Guo C."/>
            <person name="Argimon S."/>
            <person name="Zhang W."/>
            <person name="Yang X."/>
            <person name="Jeffery I.B."/>
            <person name="Cooney J.C."/>
            <person name="Kagawa T.F."/>
            <person name="Liu W."/>
            <person name="Song Y."/>
            <person name="Salvetti E."/>
            <person name="Wrobel A."/>
            <person name="Rasinkangas P."/>
            <person name="Parkhill J."/>
            <person name="Rea M.C."/>
            <person name="O'Sullivan O."/>
            <person name="Ritari J."/>
            <person name="Douillard F.P."/>
            <person name="Paul Ross R."/>
            <person name="Yang R."/>
            <person name="Briner A.E."/>
            <person name="Felis G.E."/>
            <person name="de Vos W.M."/>
            <person name="Barrangou R."/>
            <person name="Klaenhammer T.R."/>
            <person name="Caufield P.W."/>
            <person name="Cui Y."/>
            <person name="Zhang H."/>
            <person name="O'Toole P.W."/>
        </authorList>
    </citation>
    <scope>NUCLEOTIDE SEQUENCE [LARGE SCALE GENOMIC DNA]</scope>
    <source>
        <strain evidence="12 13">DSM 20405</strain>
    </source>
</reference>
<dbReference type="PANTHER" id="PTHR45663:SF11">
    <property type="entry name" value="GEO12009P1"/>
    <property type="match status" value="1"/>
</dbReference>
<feature type="domain" description="Thioredoxin" evidence="11">
    <location>
        <begin position="1"/>
        <end position="104"/>
    </location>
</feature>
<evidence type="ECO:0000259" key="11">
    <source>
        <dbReference type="PROSITE" id="PS51352"/>
    </source>
</evidence>
<feature type="site" description="Contributes to redox potential value" evidence="9">
    <location>
        <position position="29"/>
    </location>
</feature>
<keyword evidence="5 10" id="KW-1015">Disulfide bond</keyword>
<dbReference type="PROSITE" id="PS00194">
    <property type="entry name" value="THIOREDOXIN_1"/>
    <property type="match status" value="1"/>
</dbReference>
<dbReference type="FunFam" id="3.40.30.10:FF:000001">
    <property type="entry name" value="Thioredoxin"/>
    <property type="match status" value="1"/>
</dbReference>
<organism evidence="12 13">
    <name type="scientific">Kandleria vitulina DSM 20405</name>
    <dbReference type="NCBI Taxonomy" id="1410657"/>
    <lineage>
        <taxon>Bacteria</taxon>
        <taxon>Bacillati</taxon>
        <taxon>Bacillota</taxon>
        <taxon>Erysipelotrichia</taxon>
        <taxon>Erysipelotrichales</taxon>
        <taxon>Coprobacillaceae</taxon>
        <taxon>Kandleria</taxon>
    </lineage>
</organism>
<comment type="caution">
    <text evidence="12">The sequence shown here is derived from an EMBL/GenBank/DDBJ whole genome shotgun (WGS) entry which is preliminary data.</text>
</comment>
<sequence length="104" mass="11557">MEKLTNETFKTNVENEHLLLVDFYADWCGPCKMMHPVLEDLDATNDKGLKVAQINVDEYPDIAGAYGVQSIPNLILFKDGKAVNQAIGFMNKDQLLAKIGADLD</sequence>